<dbReference type="InterPro" id="IPR029063">
    <property type="entry name" value="SAM-dependent_MTases_sf"/>
</dbReference>
<keyword evidence="4 7" id="KW-0949">S-adenosyl-L-methionine</keyword>
<keyword evidence="5" id="KW-0680">Restriction system</keyword>
<dbReference type="PANTHER" id="PTHR46098:SF1">
    <property type="entry name" value="TRNA (CYTOSINE(38)-C(5))-METHYLTRANSFERASE"/>
    <property type="match status" value="1"/>
</dbReference>
<dbReference type="NCBIfam" id="TIGR00675">
    <property type="entry name" value="dcm"/>
    <property type="match status" value="1"/>
</dbReference>
<dbReference type="InterPro" id="IPR018117">
    <property type="entry name" value="C5_DNA_meth_AS"/>
</dbReference>
<dbReference type="EMBL" id="AQHF01000032">
    <property type="protein sequence ID" value="MBE0348271.1"/>
    <property type="molecule type" value="Genomic_DNA"/>
</dbReference>
<protein>
    <recommendedName>
        <fullName evidence="1">DNA (cytosine-5-)-methyltransferase</fullName>
        <ecNumber evidence="1">2.1.1.37</ecNumber>
    </recommendedName>
</protein>
<dbReference type="EC" id="2.1.1.37" evidence="1"/>
<dbReference type="PANTHER" id="PTHR46098">
    <property type="entry name" value="TRNA (CYTOSINE(38)-C(5))-METHYLTRANSFERASE"/>
    <property type="match status" value="1"/>
</dbReference>
<evidence type="ECO:0000313" key="9">
    <source>
        <dbReference type="Proteomes" id="UP000660708"/>
    </source>
</evidence>
<dbReference type="GO" id="GO:0009307">
    <property type="term" value="P:DNA restriction-modification system"/>
    <property type="evidence" value="ECO:0007669"/>
    <property type="project" value="UniProtKB-KW"/>
</dbReference>
<dbReference type="AlphaFoldDB" id="A0A8I0T5A4"/>
<dbReference type="GO" id="GO:0003886">
    <property type="term" value="F:DNA (cytosine-5-)-methyltransferase activity"/>
    <property type="evidence" value="ECO:0007669"/>
    <property type="project" value="UniProtKB-EC"/>
</dbReference>
<gene>
    <name evidence="8" type="primary">dcm</name>
    <name evidence="8" type="ORF">PPEP_a4555</name>
</gene>
<dbReference type="GO" id="GO:0032259">
    <property type="term" value="P:methylation"/>
    <property type="evidence" value="ECO:0007669"/>
    <property type="project" value="UniProtKB-KW"/>
</dbReference>
<evidence type="ECO:0000256" key="1">
    <source>
        <dbReference type="ARBA" id="ARBA00011975"/>
    </source>
</evidence>
<name>A0A8I0T5A4_9GAMM</name>
<feature type="active site" evidence="7">
    <location>
        <position position="76"/>
    </location>
</feature>
<evidence type="ECO:0000256" key="3">
    <source>
        <dbReference type="ARBA" id="ARBA00022679"/>
    </source>
</evidence>
<comment type="catalytic activity">
    <reaction evidence="6">
        <text>a 2'-deoxycytidine in DNA + S-adenosyl-L-methionine = a 5-methyl-2'-deoxycytidine in DNA + S-adenosyl-L-homocysteine + H(+)</text>
        <dbReference type="Rhea" id="RHEA:13681"/>
        <dbReference type="Rhea" id="RHEA-COMP:11369"/>
        <dbReference type="Rhea" id="RHEA-COMP:11370"/>
        <dbReference type="ChEBI" id="CHEBI:15378"/>
        <dbReference type="ChEBI" id="CHEBI:57856"/>
        <dbReference type="ChEBI" id="CHEBI:59789"/>
        <dbReference type="ChEBI" id="CHEBI:85452"/>
        <dbReference type="ChEBI" id="CHEBI:85454"/>
        <dbReference type="EC" id="2.1.1.37"/>
    </reaction>
</comment>
<evidence type="ECO:0000256" key="5">
    <source>
        <dbReference type="ARBA" id="ARBA00022747"/>
    </source>
</evidence>
<dbReference type="RefSeq" id="WP_147389454.1">
    <property type="nucleotide sequence ID" value="NZ_AQHF01000032.1"/>
</dbReference>
<keyword evidence="2 7" id="KW-0489">Methyltransferase</keyword>
<evidence type="ECO:0000256" key="2">
    <source>
        <dbReference type="ARBA" id="ARBA00022603"/>
    </source>
</evidence>
<dbReference type="InterPro" id="IPR001525">
    <property type="entry name" value="C5_MeTfrase"/>
</dbReference>
<dbReference type="Gene3D" id="3.40.50.150">
    <property type="entry name" value="Vaccinia Virus protein VP39"/>
    <property type="match status" value="1"/>
</dbReference>
<dbReference type="SUPFAM" id="SSF53335">
    <property type="entry name" value="S-adenosyl-L-methionine-dependent methyltransferases"/>
    <property type="match status" value="1"/>
</dbReference>
<comment type="similarity">
    <text evidence="7">Belongs to the class I-like SAM-binding methyltransferase superfamily. C5-methyltransferase family.</text>
</comment>
<dbReference type="Pfam" id="PF00145">
    <property type="entry name" value="DNA_methylase"/>
    <property type="match status" value="2"/>
</dbReference>
<dbReference type="PROSITE" id="PS00094">
    <property type="entry name" value="C5_MTASE_1"/>
    <property type="match status" value="1"/>
</dbReference>
<reference evidence="8 9" key="1">
    <citation type="submission" date="2015-06" db="EMBL/GenBank/DDBJ databases">
        <title>Genome sequence of Pseudoalteromonas peptidolytica.</title>
        <authorList>
            <person name="Xie B.-B."/>
            <person name="Rong J.-C."/>
            <person name="Qin Q.-L."/>
            <person name="Zhang Y.-Z."/>
        </authorList>
    </citation>
    <scope>NUCLEOTIDE SEQUENCE [LARGE SCALE GENOMIC DNA]</scope>
    <source>
        <strain evidence="8 9">F12-50-A1</strain>
    </source>
</reference>
<dbReference type="Proteomes" id="UP000660708">
    <property type="component" value="Unassembled WGS sequence"/>
</dbReference>
<proteinExistence type="inferred from homology"/>
<dbReference type="PROSITE" id="PS51679">
    <property type="entry name" value="SAM_MT_C5"/>
    <property type="match status" value="1"/>
</dbReference>
<comment type="caution">
    <text evidence="8">The sequence shown here is derived from an EMBL/GenBank/DDBJ whole genome shotgun (WGS) entry which is preliminary data.</text>
</comment>
<accession>A0A8I0T5A4</accession>
<evidence type="ECO:0000313" key="8">
    <source>
        <dbReference type="EMBL" id="MBE0348271.1"/>
    </source>
</evidence>
<evidence type="ECO:0000256" key="7">
    <source>
        <dbReference type="PROSITE-ProRule" id="PRU01016"/>
    </source>
</evidence>
<organism evidence="8 9">
    <name type="scientific">Pseudoalteromonas peptidolytica F12-50-A1</name>
    <dbReference type="NCBI Taxonomy" id="1315280"/>
    <lineage>
        <taxon>Bacteria</taxon>
        <taxon>Pseudomonadati</taxon>
        <taxon>Pseudomonadota</taxon>
        <taxon>Gammaproteobacteria</taxon>
        <taxon>Alteromonadales</taxon>
        <taxon>Pseudoalteromonadaceae</taxon>
        <taxon>Pseudoalteromonas</taxon>
    </lineage>
</organism>
<keyword evidence="3 7" id="KW-0808">Transferase</keyword>
<dbReference type="InterPro" id="IPR050750">
    <property type="entry name" value="C5-MTase"/>
</dbReference>
<evidence type="ECO:0000256" key="4">
    <source>
        <dbReference type="ARBA" id="ARBA00022691"/>
    </source>
</evidence>
<sequence length="336" mass="38118">MAVRYLSLFSGIEAATVAWQPLGWEAVAFSEIEPFPCAVLAHHYPSIPNLGDINKITEDDIKRLGAIDVVVFGSPCQDLSLAGKREGFKNGETRSGLFYKAVQIIEWCRKHSGTRFALWENVVGAFYSNQGRDFSEVIRAFTGCQYSVPKEGWQNSGIAYSAEQSLLEWRTLDAKYFGVPQQRRRVFALADFGDWTCRSSILFQQANNEFYLSTYEKDEKEATFECRESSRKGLSRSYAGCITSHTEKDLITVTNNQVIVCDENGFPKEDGEYLRAFSVVEKERMFGFPDNYTRIPYRNKPAKNCVIHARLKAIGNSIAVPQLKWIGQQMQQAFLI</sequence>
<keyword evidence="9" id="KW-1185">Reference proteome</keyword>
<evidence type="ECO:0000256" key="6">
    <source>
        <dbReference type="ARBA" id="ARBA00047422"/>
    </source>
</evidence>